<accession>A0A852SUP5</accession>
<evidence type="ECO:0000256" key="4">
    <source>
        <dbReference type="SAM" id="MobiDB-lite"/>
    </source>
</evidence>
<dbReference type="PROSITE" id="PS51257">
    <property type="entry name" value="PROKAR_LIPOPROTEIN"/>
    <property type="match status" value="1"/>
</dbReference>
<evidence type="ECO:0000313" key="7">
    <source>
        <dbReference type="EMBL" id="NYD72445.1"/>
    </source>
</evidence>
<organism evidence="7 8">
    <name type="scientific">Herbiconiux flava</name>
    <dbReference type="NCBI Taxonomy" id="881268"/>
    <lineage>
        <taxon>Bacteria</taxon>
        <taxon>Bacillati</taxon>
        <taxon>Actinomycetota</taxon>
        <taxon>Actinomycetes</taxon>
        <taxon>Micrococcales</taxon>
        <taxon>Microbacteriaceae</taxon>
        <taxon>Herbiconiux</taxon>
    </lineage>
</organism>
<dbReference type="AlphaFoldDB" id="A0A852SUP5"/>
<feature type="compositionally biased region" description="Gly residues" evidence="4">
    <location>
        <begin position="48"/>
        <end position="58"/>
    </location>
</feature>
<dbReference type="EMBL" id="JACCBM010000001">
    <property type="protein sequence ID" value="NYD72445.1"/>
    <property type="molecule type" value="Genomic_DNA"/>
</dbReference>
<dbReference type="InterPro" id="IPR051601">
    <property type="entry name" value="Serine_prot/Carboxylest_S33"/>
</dbReference>
<reference evidence="7 8" key="1">
    <citation type="submission" date="2020-07" db="EMBL/GenBank/DDBJ databases">
        <title>Sequencing the genomes of 1000 actinobacteria strains.</title>
        <authorList>
            <person name="Klenk H.-P."/>
        </authorList>
    </citation>
    <scope>NUCLEOTIDE SEQUENCE [LARGE SCALE GENOMIC DNA]</scope>
    <source>
        <strain evidence="7 8">DSM 26474</strain>
    </source>
</reference>
<sequence length="536" mass="56416">MSRPRPARRASRRVTAFVAVATAAVLALSGCATWFTGDYANGGAGAGAGAGAGGGTGGTSTSTPTAEDVPAELQPFYGQILEWESCSGSFQCATAKAPLDWSNPGGATVDLALIKKPTSGTKLGSLFVNPGGPGGSAYDFVEQSADYAAHPTLQSAYDLIGYDPRGTGHSDAVKCLTDEERDAYLYDLIPGERGSDEWLAAYTAAAKDFADKCAENTGPLLEFIDTDSTTRDLDMLRAVVGDPKLNYLGYSYGTFLGAEYAENFPSKVGRIVLDGAEDPSSSGFDISISQAAGFEQALKNYLTDCAGRSDCWFQGSADQALTGIQKLLAKVDQSPIRASDGRELGASNLLTAVFYPLYNQENWSYLDTLFQTVGDGQADFAFQLADAYNSRNADGTYADNLIESFNAISCADYPATTDPAVIAEQNEKIVEASPTVGPYWTYSDVSCSQWPYPSRRVPAPVTAAGSGPILVVGTTGDPATPYKWAEALAGQLENGHLVTFQGEGHTAYNSSTCVADAVDAYFLEGTVPATDPDCTN</sequence>
<dbReference type="GO" id="GO:0016787">
    <property type="term" value="F:hydrolase activity"/>
    <property type="evidence" value="ECO:0007669"/>
    <property type="project" value="UniProtKB-KW"/>
</dbReference>
<dbReference type="InterPro" id="IPR029058">
    <property type="entry name" value="AB_hydrolase_fold"/>
</dbReference>
<protein>
    <submittedName>
        <fullName evidence="7">Pimeloyl-ACP methyl ester carboxylesterase</fullName>
    </submittedName>
</protein>
<dbReference type="RefSeq" id="WP_179549206.1">
    <property type="nucleotide sequence ID" value="NZ_BSEW01000001.1"/>
</dbReference>
<evidence type="ECO:0000256" key="1">
    <source>
        <dbReference type="ARBA" id="ARBA00010088"/>
    </source>
</evidence>
<evidence type="ECO:0000256" key="5">
    <source>
        <dbReference type="SAM" id="SignalP"/>
    </source>
</evidence>
<feature type="chain" id="PRO_5032588432" evidence="5">
    <location>
        <begin position="35"/>
        <end position="536"/>
    </location>
</feature>
<feature type="signal peptide" evidence="5">
    <location>
        <begin position="1"/>
        <end position="34"/>
    </location>
</feature>
<proteinExistence type="inferred from homology"/>
<evidence type="ECO:0000313" key="8">
    <source>
        <dbReference type="Proteomes" id="UP000549913"/>
    </source>
</evidence>
<feature type="domain" description="Peptidase S33 tripeptidyl aminopeptidase-like C-terminal" evidence="6">
    <location>
        <begin position="434"/>
        <end position="534"/>
    </location>
</feature>
<keyword evidence="2 5" id="KW-0732">Signal</keyword>
<evidence type="ECO:0000256" key="2">
    <source>
        <dbReference type="ARBA" id="ARBA00022729"/>
    </source>
</evidence>
<dbReference type="Proteomes" id="UP000549913">
    <property type="component" value="Unassembled WGS sequence"/>
</dbReference>
<dbReference type="InterPro" id="IPR013595">
    <property type="entry name" value="Pept_S33_TAP-like_C"/>
</dbReference>
<dbReference type="PANTHER" id="PTHR43248">
    <property type="entry name" value="2-SUCCINYL-6-HYDROXY-2,4-CYCLOHEXADIENE-1-CARBOXYLATE SYNTHASE"/>
    <property type="match status" value="1"/>
</dbReference>
<name>A0A852SUP5_9MICO</name>
<feature type="region of interest" description="Disordered" evidence="4">
    <location>
        <begin position="48"/>
        <end position="67"/>
    </location>
</feature>
<dbReference type="Pfam" id="PF08386">
    <property type="entry name" value="Abhydrolase_4"/>
    <property type="match status" value="1"/>
</dbReference>
<comment type="caution">
    <text evidence="7">The sequence shown here is derived from an EMBL/GenBank/DDBJ whole genome shotgun (WGS) entry which is preliminary data.</text>
</comment>
<keyword evidence="8" id="KW-1185">Reference proteome</keyword>
<dbReference type="SUPFAM" id="SSF53474">
    <property type="entry name" value="alpha/beta-Hydrolases"/>
    <property type="match status" value="1"/>
</dbReference>
<evidence type="ECO:0000259" key="6">
    <source>
        <dbReference type="Pfam" id="PF08386"/>
    </source>
</evidence>
<evidence type="ECO:0000256" key="3">
    <source>
        <dbReference type="ARBA" id="ARBA00022801"/>
    </source>
</evidence>
<keyword evidence="3" id="KW-0378">Hydrolase</keyword>
<gene>
    <name evidence="7" type="ORF">BJ984_003603</name>
</gene>
<dbReference type="PANTHER" id="PTHR43248:SF29">
    <property type="entry name" value="TRIPEPTIDYL AMINOPEPTIDASE"/>
    <property type="match status" value="1"/>
</dbReference>
<comment type="similarity">
    <text evidence="1">Belongs to the peptidase S33 family.</text>
</comment>
<dbReference type="Gene3D" id="3.40.50.1820">
    <property type="entry name" value="alpha/beta hydrolase"/>
    <property type="match status" value="1"/>
</dbReference>